<evidence type="ECO:0000259" key="6">
    <source>
        <dbReference type="Pfam" id="PF08281"/>
    </source>
</evidence>
<feature type="domain" description="RNA polymerase sigma factor 70 region 4 type 2" evidence="6">
    <location>
        <begin position="124"/>
        <end position="175"/>
    </location>
</feature>
<reference evidence="7" key="1">
    <citation type="submission" date="2020-02" db="EMBL/GenBank/DDBJ databases">
        <authorList>
            <person name="Meier V. D."/>
        </authorList>
    </citation>
    <scope>NUCLEOTIDE SEQUENCE</scope>
    <source>
        <strain evidence="7">AVDCRST_MAG68</strain>
    </source>
</reference>
<dbReference type="InterPro" id="IPR013249">
    <property type="entry name" value="RNA_pol_sigma70_r4_t2"/>
</dbReference>
<dbReference type="Pfam" id="PF08281">
    <property type="entry name" value="Sigma70_r4_2"/>
    <property type="match status" value="1"/>
</dbReference>
<keyword evidence="3" id="KW-0731">Sigma factor</keyword>
<dbReference type="PANTHER" id="PTHR43133:SF46">
    <property type="entry name" value="RNA POLYMERASE SIGMA-70 FACTOR ECF SUBFAMILY"/>
    <property type="match status" value="1"/>
</dbReference>
<dbReference type="Pfam" id="PF04542">
    <property type="entry name" value="Sigma70_r2"/>
    <property type="match status" value="1"/>
</dbReference>
<dbReference type="GO" id="GO:0016987">
    <property type="term" value="F:sigma factor activity"/>
    <property type="evidence" value="ECO:0007669"/>
    <property type="project" value="UniProtKB-KW"/>
</dbReference>
<dbReference type="Gene3D" id="1.10.10.10">
    <property type="entry name" value="Winged helix-like DNA-binding domain superfamily/Winged helix DNA-binding domain"/>
    <property type="match status" value="1"/>
</dbReference>
<keyword evidence="4" id="KW-0804">Transcription</keyword>
<evidence type="ECO:0000256" key="4">
    <source>
        <dbReference type="ARBA" id="ARBA00023163"/>
    </source>
</evidence>
<dbReference type="SUPFAM" id="SSF88659">
    <property type="entry name" value="Sigma3 and sigma4 domains of RNA polymerase sigma factors"/>
    <property type="match status" value="1"/>
</dbReference>
<dbReference type="InterPro" id="IPR013324">
    <property type="entry name" value="RNA_pol_sigma_r3/r4-like"/>
</dbReference>
<dbReference type="SUPFAM" id="SSF88946">
    <property type="entry name" value="Sigma2 domain of RNA polymerase sigma factors"/>
    <property type="match status" value="1"/>
</dbReference>
<dbReference type="GO" id="GO:0003677">
    <property type="term" value="F:DNA binding"/>
    <property type="evidence" value="ECO:0007669"/>
    <property type="project" value="InterPro"/>
</dbReference>
<dbReference type="EMBL" id="CADCTW010000215">
    <property type="protein sequence ID" value="CAA9364082.1"/>
    <property type="molecule type" value="Genomic_DNA"/>
</dbReference>
<comment type="similarity">
    <text evidence="1">Belongs to the sigma-70 factor family. ECF subfamily.</text>
</comment>
<dbReference type="AlphaFoldDB" id="A0A6J4MQ31"/>
<feature type="domain" description="RNA polymerase sigma-70 region 2" evidence="5">
    <location>
        <begin position="33"/>
        <end position="101"/>
    </location>
</feature>
<dbReference type="PANTHER" id="PTHR43133">
    <property type="entry name" value="RNA POLYMERASE ECF-TYPE SIGMA FACTO"/>
    <property type="match status" value="1"/>
</dbReference>
<dbReference type="InterPro" id="IPR007627">
    <property type="entry name" value="RNA_pol_sigma70_r2"/>
</dbReference>
<dbReference type="GO" id="GO:0006352">
    <property type="term" value="P:DNA-templated transcription initiation"/>
    <property type="evidence" value="ECO:0007669"/>
    <property type="project" value="InterPro"/>
</dbReference>
<evidence type="ECO:0000256" key="2">
    <source>
        <dbReference type="ARBA" id="ARBA00023015"/>
    </source>
</evidence>
<dbReference type="Gene3D" id="1.10.1740.10">
    <property type="match status" value="1"/>
</dbReference>
<dbReference type="InterPro" id="IPR014284">
    <property type="entry name" value="RNA_pol_sigma-70_dom"/>
</dbReference>
<evidence type="ECO:0000256" key="3">
    <source>
        <dbReference type="ARBA" id="ARBA00023082"/>
    </source>
</evidence>
<evidence type="ECO:0000256" key="1">
    <source>
        <dbReference type="ARBA" id="ARBA00010641"/>
    </source>
</evidence>
<dbReference type="InterPro" id="IPR013325">
    <property type="entry name" value="RNA_pol_sigma_r2"/>
</dbReference>
<gene>
    <name evidence="7" type="ORF">AVDCRST_MAG68-4721</name>
</gene>
<accession>A0A6J4MQ31</accession>
<dbReference type="InterPro" id="IPR039425">
    <property type="entry name" value="RNA_pol_sigma-70-like"/>
</dbReference>
<dbReference type="NCBIfam" id="TIGR02937">
    <property type="entry name" value="sigma70-ECF"/>
    <property type="match status" value="1"/>
</dbReference>
<dbReference type="CDD" id="cd06171">
    <property type="entry name" value="Sigma70_r4"/>
    <property type="match status" value="1"/>
</dbReference>
<proteinExistence type="inferred from homology"/>
<sequence>MTPATAAPPAPSPDRELADALLQRRDEKAFRELYRRHTPRLFQVVLRVLGGDEQDAEDVVQETWIRATERLGDFRWEAAFATWLTGIGLNVARGLLRRRGRWEADPESVPEPWRAPPALGERIDLERALELLPAGYRAVLVLHDVEGYTHEEIAAMLGVVPGTSKSQLSCARRAMRNLLDPAPTRTV</sequence>
<organism evidence="7">
    <name type="scientific">uncultured Gemmatimonadota bacterium</name>
    <dbReference type="NCBI Taxonomy" id="203437"/>
    <lineage>
        <taxon>Bacteria</taxon>
        <taxon>Pseudomonadati</taxon>
        <taxon>Gemmatimonadota</taxon>
        <taxon>environmental samples</taxon>
    </lineage>
</organism>
<protein>
    <recommendedName>
        <fullName evidence="8">RNA polymerase ECF-type sigma factor</fullName>
    </recommendedName>
</protein>
<evidence type="ECO:0000313" key="7">
    <source>
        <dbReference type="EMBL" id="CAA9364082.1"/>
    </source>
</evidence>
<evidence type="ECO:0000259" key="5">
    <source>
        <dbReference type="Pfam" id="PF04542"/>
    </source>
</evidence>
<evidence type="ECO:0008006" key="8">
    <source>
        <dbReference type="Google" id="ProtNLM"/>
    </source>
</evidence>
<name>A0A6J4MQ31_9BACT</name>
<keyword evidence="2" id="KW-0805">Transcription regulation</keyword>
<dbReference type="InterPro" id="IPR036388">
    <property type="entry name" value="WH-like_DNA-bd_sf"/>
</dbReference>